<dbReference type="Proteomes" id="UP000653099">
    <property type="component" value="Unassembled WGS sequence"/>
</dbReference>
<organism evidence="1 2">
    <name type="scientific">Halobellus salinus</name>
    <dbReference type="NCBI Taxonomy" id="931585"/>
    <lineage>
        <taxon>Archaea</taxon>
        <taxon>Methanobacteriati</taxon>
        <taxon>Methanobacteriota</taxon>
        <taxon>Stenosarchaea group</taxon>
        <taxon>Halobacteria</taxon>
        <taxon>Halobacteriales</taxon>
        <taxon>Haloferacaceae</taxon>
        <taxon>Halobellus</taxon>
    </lineage>
</organism>
<evidence type="ECO:0000313" key="1">
    <source>
        <dbReference type="EMBL" id="GGJ17805.1"/>
    </source>
</evidence>
<reference evidence="1" key="2">
    <citation type="submission" date="2020-09" db="EMBL/GenBank/DDBJ databases">
        <authorList>
            <person name="Sun Q."/>
            <person name="Ohkuma M."/>
        </authorList>
    </citation>
    <scope>NUCLEOTIDE SEQUENCE</scope>
    <source>
        <strain evidence="1">JCM 14359</strain>
    </source>
</reference>
<evidence type="ECO:0000313" key="2">
    <source>
        <dbReference type="Proteomes" id="UP000653099"/>
    </source>
</evidence>
<keyword evidence="2" id="KW-1185">Reference proteome</keyword>
<name>A0A830EWK6_9EURY</name>
<reference evidence="1" key="1">
    <citation type="journal article" date="2014" name="Int. J. Syst. Evol. Microbiol.">
        <title>Complete genome sequence of Corynebacterium casei LMG S-19264T (=DSM 44701T), isolated from a smear-ripened cheese.</title>
        <authorList>
            <consortium name="US DOE Joint Genome Institute (JGI-PGF)"/>
            <person name="Walter F."/>
            <person name="Albersmeier A."/>
            <person name="Kalinowski J."/>
            <person name="Ruckert C."/>
        </authorList>
    </citation>
    <scope>NUCLEOTIDE SEQUENCE</scope>
    <source>
        <strain evidence="1">JCM 14359</strain>
    </source>
</reference>
<proteinExistence type="predicted"/>
<dbReference type="AlphaFoldDB" id="A0A830EWK6"/>
<sequence>MPAEFTGDIQPSLLWSRSGISRVEYGAVTLCRTPFQEIFSIVEIRCDRSEHHIAREGFGLDCVVFTRGY</sequence>
<accession>A0A830EWK6</accession>
<protein>
    <submittedName>
        <fullName evidence="1">Uncharacterized protein</fullName>
    </submittedName>
</protein>
<dbReference type="EMBL" id="BMOC01000041">
    <property type="protein sequence ID" value="GGJ17805.1"/>
    <property type="molecule type" value="Genomic_DNA"/>
</dbReference>
<comment type="caution">
    <text evidence="1">The sequence shown here is derived from an EMBL/GenBank/DDBJ whole genome shotgun (WGS) entry which is preliminary data.</text>
</comment>
<gene>
    <name evidence="1" type="ORF">GCM10008995_29410</name>
</gene>